<dbReference type="AlphaFoldDB" id="D7CPY1"/>
<dbReference type="EMBL" id="CP002048">
    <property type="protein sequence ID" value="ADI02759.1"/>
    <property type="molecule type" value="Genomic_DNA"/>
</dbReference>
<accession>D7CPY1</accession>
<keyword evidence="2" id="KW-1185">Reference proteome</keyword>
<name>D7CPY1_SYNLT</name>
<organism evidence="1 2">
    <name type="scientific">Syntrophothermus lipocalidus (strain DSM 12680 / TGB-C1)</name>
    <dbReference type="NCBI Taxonomy" id="643648"/>
    <lineage>
        <taxon>Bacteria</taxon>
        <taxon>Bacillati</taxon>
        <taxon>Bacillota</taxon>
        <taxon>Clostridia</taxon>
        <taxon>Eubacteriales</taxon>
        <taxon>Syntrophomonadaceae</taxon>
        <taxon>Syntrophothermus</taxon>
    </lineage>
</organism>
<reference evidence="1 2" key="2">
    <citation type="journal article" date="2010" name="Stand. Genomic Sci.">
        <title>Complete genome sequence of Syntrophothermus lipocalidus type strain (TGB-C1).</title>
        <authorList>
            <person name="Djao O.D."/>
            <person name="Zhang X."/>
            <person name="Lucas S."/>
            <person name="Lapidus A."/>
            <person name="Del Rio T.G."/>
            <person name="Nolan M."/>
            <person name="Tice H."/>
            <person name="Cheng J.F."/>
            <person name="Han C."/>
            <person name="Tapia R."/>
            <person name="Goodwin L."/>
            <person name="Pitluck S."/>
            <person name="Liolios K."/>
            <person name="Ivanova N."/>
            <person name="Mavromatis K."/>
            <person name="Mikhailova N."/>
            <person name="Ovchinnikova G."/>
            <person name="Pati A."/>
            <person name="Brambilla E."/>
            <person name="Chen A."/>
            <person name="Palaniappan K."/>
            <person name="Land M."/>
            <person name="Hauser L."/>
            <person name="Chang Y.J."/>
            <person name="Jeffries C.D."/>
            <person name="Rohde M."/>
            <person name="Sikorski J."/>
            <person name="Spring S."/>
            <person name="Goker M."/>
            <person name="Detter J.C."/>
            <person name="Woyke T."/>
            <person name="Bristow J."/>
            <person name="Eisen J.A."/>
            <person name="Markowitz V."/>
            <person name="Hugenholtz P."/>
            <person name="Kyrpides N.C."/>
            <person name="Klenk H.P."/>
        </authorList>
    </citation>
    <scope>NUCLEOTIDE SEQUENCE [LARGE SCALE GENOMIC DNA]</scope>
    <source>
        <strain evidence="2">DSM 12680 / TGB-C1</strain>
    </source>
</reference>
<dbReference type="STRING" id="643648.Slip_2012"/>
<dbReference type="Gene3D" id="3.30.2020.10">
    <property type="entry name" value="NE0471-like N-terminal domain"/>
    <property type="match status" value="1"/>
</dbReference>
<dbReference type="SUPFAM" id="SSF143880">
    <property type="entry name" value="NE0471 N-terminal domain-like"/>
    <property type="match status" value="1"/>
</dbReference>
<dbReference type="InterPro" id="IPR036782">
    <property type="entry name" value="NE0471-like_N"/>
</dbReference>
<evidence type="ECO:0000313" key="1">
    <source>
        <dbReference type="EMBL" id="ADI02759.1"/>
    </source>
</evidence>
<reference evidence="2" key="1">
    <citation type="journal article" date="2010" name="Stand. Genomic Sci.">
        <title>Complete genome sequence of Syntrophothermus lipocalidus type strain (TGB-C1T).</title>
        <authorList>
            <consortium name="US DOE Joint Genome Institute (JGI-PGF)"/>
            <person name="Djao O."/>
            <person name="Zhang X."/>
            <person name="Lucas S."/>
            <person name="Lapidus A."/>
            <person name="Glavina Del Rio T."/>
            <person name="Nolan M."/>
            <person name="Tice H."/>
            <person name="Cheng J."/>
            <person name="Han C."/>
            <person name="Tapia R."/>
            <person name="Goodwin L."/>
            <person name="Pitluck S."/>
            <person name="Liolios K."/>
            <person name="Ivanova N."/>
            <person name="Mavromatis K."/>
            <person name="Mikhailova N."/>
            <person name="Ovchinnikova G."/>
            <person name="Pati A."/>
            <person name="Brambilla E."/>
            <person name="Chen A."/>
            <person name="Palaniappan K."/>
            <person name="Land M."/>
            <person name="Hauser L."/>
            <person name="Chang Y."/>
            <person name="Jeffries C."/>
            <person name="Rohde M."/>
            <person name="Sikorski J."/>
            <person name="Spring S."/>
            <person name="Goker M."/>
            <person name="Detter J."/>
            <person name="Woyke T."/>
            <person name="Bristow J."/>
            <person name="Eisen J."/>
            <person name="Markowitz V."/>
            <person name="Hugenholtz P."/>
            <person name="Kyrpides N."/>
            <person name="Klenk H."/>
        </authorList>
    </citation>
    <scope>NUCLEOTIDE SEQUENCE [LARGE SCALE GENOMIC DNA]</scope>
    <source>
        <strain evidence="2">DSM 12680 / TGB-C1</strain>
    </source>
</reference>
<protein>
    <recommendedName>
        <fullName evidence="3">DUF2442 domain-containing protein</fullName>
    </recommendedName>
</protein>
<sequence length="97" mass="10940">MQFSEGIESVLHEVRSVYPVAPYYLILEFESGEYRVVNFEPFLEGPMFEPLKDPAFFRQVKADPEAGTVVWPNGADMCPDVLYAKSVPLKLPEELGA</sequence>
<gene>
    <name evidence="1" type="ordered locus">Slip_2012</name>
</gene>
<dbReference type="HOGENOM" id="CLU_153045_0_0_9"/>
<dbReference type="RefSeq" id="WP_013176161.1">
    <property type="nucleotide sequence ID" value="NC_014220.1"/>
</dbReference>
<dbReference type="OrthoDB" id="162796at2"/>
<proteinExistence type="predicted"/>
<dbReference type="Proteomes" id="UP000000378">
    <property type="component" value="Chromosome"/>
</dbReference>
<dbReference type="eggNOG" id="COG0776">
    <property type="taxonomic scope" value="Bacteria"/>
</dbReference>
<dbReference type="Pfam" id="PF10387">
    <property type="entry name" value="DUF2442"/>
    <property type="match status" value="1"/>
</dbReference>
<evidence type="ECO:0000313" key="2">
    <source>
        <dbReference type="Proteomes" id="UP000000378"/>
    </source>
</evidence>
<dbReference type="KEGG" id="slp:Slip_2012"/>
<evidence type="ECO:0008006" key="3">
    <source>
        <dbReference type="Google" id="ProtNLM"/>
    </source>
</evidence>
<dbReference type="InterPro" id="IPR018841">
    <property type="entry name" value="DUF2442"/>
</dbReference>